<dbReference type="Proteomes" id="UP000251835">
    <property type="component" value="Unassembled WGS sequence"/>
</dbReference>
<dbReference type="SMART" id="SM00028">
    <property type="entry name" value="TPR"/>
    <property type="match status" value="5"/>
</dbReference>
<protein>
    <submittedName>
        <fullName evidence="2">Tetratricopeptide repeat protein</fullName>
    </submittedName>
</protein>
<dbReference type="AlphaFoldDB" id="A0A7L4UR62"/>
<evidence type="ECO:0000313" key="3">
    <source>
        <dbReference type="Proteomes" id="UP000251835"/>
    </source>
</evidence>
<accession>A0A7L4UR62</accession>
<dbReference type="PROSITE" id="PS50005">
    <property type="entry name" value="TPR"/>
    <property type="match status" value="1"/>
</dbReference>
<feature type="repeat" description="TPR" evidence="1">
    <location>
        <begin position="247"/>
        <end position="280"/>
    </location>
</feature>
<dbReference type="PROSITE" id="PS51257">
    <property type="entry name" value="PROKAR_LIPOPROTEIN"/>
    <property type="match status" value="1"/>
</dbReference>
<dbReference type="Pfam" id="PF13174">
    <property type="entry name" value="TPR_6"/>
    <property type="match status" value="1"/>
</dbReference>
<dbReference type="InterPro" id="IPR019734">
    <property type="entry name" value="TPR_rpt"/>
</dbReference>
<evidence type="ECO:0000313" key="2">
    <source>
        <dbReference type="EMBL" id="PVX52240.1"/>
    </source>
</evidence>
<name>A0A7L4UR62_BALHA</name>
<dbReference type="EMBL" id="QENZ01000003">
    <property type="protein sequence ID" value="PVX52240.1"/>
    <property type="molecule type" value="Genomic_DNA"/>
</dbReference>
<dbReference type="SUPFAM" id="SSF48452">
    <property type="entry name" value="TPR-like"/>
    <property type="match status" value="1"/>
</dbReference>
<dbReference type="InterPro" id="IPR011990">
    <property type="entry name" value="TPR-like_helical_dom_sf"/>
</dbReference>
<dbReference type="Pfam" id="PF13181">
    <property type="entry name" value="TPR_8"/>
    <property type="match status" value="2"/>
</dbReference>
<dbReference type="Gene3D" id="1.25.40.10">
    <property type="entry name" value="Tetratricopeptide repeat domain"/>
    <property type="match status" value="3"/>
</dbReference>
<keyword evidence="1" id="KW-0802">TPR repeat</keyword>
<comment type="caution">
    <text evidence="2">The sequence shown here is derived from an EMBL/GenBank/DDBJ whole genome shotgun (WGS) entry which is preliminary data.</text>
</comment>
<keyword evidence="3" id="KW-1185">Reference proteome</keyword>
<proteinExistence type="predicted"/>
<evidence type="ECO:0000256" key="1">
    <source>
        <dbReference type="PROSITE-ProRule" id="PRU00339"/>
    </source>
</evidence>
<sequence>MSLKNKLAITLCFIIVVGVISSCSNQVNTWGSRQYHMATTRWNVYFNGKESLRKGQEIIEQSHQENFDKLLPVYFENDIQARESASAEMERVVSKAVKAIELHSITAKPKRKKGKRESEKYREFRRKKEYNNLIDECYLLLGKGQFYRREYYSTERTFRYILREFNDMPIYYESAIWYARSLAEQDKYFRALRTVDDVMAEEGFPEELIPMARIAKADMYIRRGLYDNAIEELTFLKNNTKKKDGQTRYYYILAQLYQMQGEIEKAQATYAELVDTHPEYEYSFHAKLSKALLYGEYDLASGDTKVKQELRKLIRDSRNKEYLDQVYYTLARIHENEREFEKAEENYLLSIENSMGDQKQLAKSYLALGDLYFNENKNYNLALENYQQATPLLSEDYPDYEEVKLRLDGLTQLAQNLNTVYEQDSLRKIAQMPTLERENFIKSLMLAERDAVIDKDRKLKKVLKSSIKEIDRPIGEWYFYNPKAVAQGKKEFQKKWGVLNLTDNWRSNPEKFQLSAEERSKLSKDTLSFRTYEDYVADLPLTPELMEASEEKSINALYDAGVIYEDEMDDYIQAKSSFEQVLERNPKSDEKRLRANYHLYMLHSLLDNDIEANRYKNIVLNEYPDSDLAKVLQDPAYYSKMEQRAKDASLLYEKAYTAYSANNFEETKALTQQGMSKYKGTTTYQRFAFLNAMTKAYTESPENFKKALQEVNAVATDRKILATSQELLARLEKGDVPNKNVRDIKRTYTAEDFEKPETINKTVEVPLLSEIEIPGNYTMEVDAKHLVALILPRDLRGDIVKAIEDFNSKKFAGEDLRVRRRNFSLNTDIILVESFKGKEDALNYFGQLIIAQKEFLKRINEVDYTNLIISENNLLKLTTDRDVTPYLDFYAYHYFGEGKPVGEEEVEDQEINNEINTSKVNIENLQPEVGFTEHSRGAHNFVLIVPSKGVDVNYLWTALHNFNKDFRVKKEKLGDKRMLIVQNVGTSGEAMSYLKEVVTVDYIYENLQQVEYRNFVITNENLKLLRSTNAVDNYVQFFKDNYLTK</sequence>
<reference evidence="2 3" key="1">
    <citation type="submission" date="2018-05" db="EMBL/GenBank/DDBJ databases">
        <title>Genomic Encyclopedia of Type Strains, Phase IV (KMG-IV): sequencing the most valuable type-strain genomes for metagenomic binning, comparative biology and taxonomic classification.</title>
        <authorList>
            <person name="Goeker M."/>
        </authorList>
    </citation>
    <scope>NUCLEOTIDE SEQUENCE [LARGE SCALE GENOMIC DNA]</scope>
    <source>
        <strain evidence="2 3">DSM 28579</strain>
    </source>
</reference>
<gene>
    <name evidence="2" type="ORF">C7377_0547</name>
</gene>
<organism evidence="2 3">
    <name type="scientific">Balneicella halophila</name>
    <dbReference type="NCBI Taxonomy" id="1537566"/>
    <lineage>
        <taxon>Bacteria</taxon>
        <taxon>Pseudomonadati</taxon>
        <taxon>Bacteroidota</taxon>
        <taxon>Bacteroidia</taxon>
        <taxon>Bacteroidales</taxon>
        <taxon>Balneicellaceae</taxon>
        <taxon>Balneicella</taxon>
    </lineage>
</organism>